<evidence type="ECO:0000256" key="8">
    <source>
        <dbReference type="ARBA" id="ARBA00022833"/>
    </source>
</evidence>
<dbReference type="Gene3D" id="3.40.50.620">
    <property type="entry name" value="HUPs"/>
    <property type="match status" value="1"/>
</dbReference>
<keyword evidence="9 12" id="KW-0067">ATP-binding</keyword>
<feature type="binding site" evidence="12">
    <location>
        <position position="287"/>
    </location>
    <ligand>
        <name>ATP</name>
        <dbReference type="ChEBI" id="CHEBI:30616"/>
    </ligand>
</feature>
<dbReference type="Gene3D" id="1.20.120.1910">
    <property type="entry name" value="Cysteine-tRNA ligase, C-terminal anti-codon recognition domain"/>
    <property type="match status" value="1"/>
</dbReference>
<comment type="caution">
    <text evidence="14">The sequence shown here is derived from an EMBL/GenBank/DDBJ whole genome shotgun (WGS) entry which is preliminary data.</text>
</comment>
<dbReference type="Pfam" id="PF23493">
    <property type="entry name" value="CysS_C"/>
    <property type="match status" value="1"/>
</dbReference>
<sequence>MPQGAEKVRSNSNQKRKNMLKIFNTLTREKEVFKPIHEGKVGMYVCGVTVYDLCHIGHGRTFVCFDVIARYLRSLGYDLTYVRNITDVDDKIIKRALENKETCDQLVDRMVQEMYKDFDALNVLRPDFEPRATHHIPEIIEIVEKLIARGHAYVADNGDVMFDVESFKEYGKLSRQDLDQLQAGARIEINEIKKNPMDFVLWKMSKENEPSWPSPWGAGRPGWHIECSAMNCKQLGEHFDIHGGGSDLMFPHHENEIAQSCCAHGGQYVNYWIHSGMIMVDKEKMSKSLGNFFTIRDVLNHYNAEAVRYFLLTAHYRSQLNYSEENLNLAQGALERLYTALRGTDQSAVAFGGENFVDAFREAMDDDFNTPNALSVLFEMAREINKLKTEYAEKANGLAARLRELAGVLGLLQQDPEKFLQAGSDDDEVAKIEALIKQRNEARAAKDWTAADAARNELTAMGIVLEDGSNGTTWRKQ</sequence>
<keyword evidence="5 12" id="KW-0436">Ligase</keyword>
<reference evidence="14 15" key="1">
    <citation type="submission" date="2012-04" db="EMBL/GenBank/DDBJ databases">
        <authorList>
            <person name="Durkin A.S."/>
            <person name="McCorrison J."/>
            <person name="Torralba M."/>
            <person name="Gillis M."/>
            <person name="Methe B."/>
            <person name="Sutton G."/>
            <person name="Nelson K.E."/>
        </authorList>
    </citation>
    <scope>NUCLEOTIDE SEQUENCE [LARGE SCALE GENOMIC DNA]</scope>
    <source>
        <strain evidence="14 15">HK2019</strain>
    </source>
</reference>
<dbReference type="NCBIfam" id="TIGR00435">
    <property type="entry name" value="cysS"/>
    <property type="match status" value="1"/>
</dbReference>
<comment type="cofactor">
    <cofactor evidence="12">
        <name>Zn(2+)</name>
        <dbReference type="ChEBI" id="CHEBI:29105"/>
    </cofactor>
    <text evidence="12">Binds 1 zinc ion per subunit.</text>
</comment>
<dbReference type="InterPro" id="IPR024909">
    <property type="entry name" value="Cys-tRNA/MSH_ligase"/>
</dbReference>
<comment type="similarity">
    <text evidence="2 12">Belongs to the class-I aminoacyl-tRNA synthetase family.</text>
</comment>
<feature type="short sequence motif" description="'KMSKS' region" evidence="12">
    <location>
        <begin position="284"/>
        <end position="288"/>
    </location>
</feature>
<dbReference type="CDD" id="cd07963">
    <property type="entry name" value="Anticodon_Ia_Cys"/>
    <property type="match status" value="1"/>
</dbReference>
<evidence type="ECO:0000256" key="2">
    <source>
        <dbReference type="ARBA" id="ARBA00005594"/>
    </source>
</evidence>
<evidence type="ECO:0000259" key="13">
    <source>
        <dbReference type="SMART" id="SM00840"/>
    </source>
</evidence>
<keyword evidence="11 12" id="KW-0030">Aminoacyl-tRNA synthetase</keyword>
<dbReference type="PANTHER" id="PTHR10890">
    <property type="entry name" value="CYSTEINYL-TRNA SYNTHETASE"/>
    <property type="match status" value="1"/>
</dbReference>
<keyword evidence="6 12" id="KW-0479">Metal-binding</keyword>
<feature type="short sequence motif" description="'HIGH' region" evidence="12">
    <location>
        <begin position="48"/>
        <end position="58"/>
    </location>
</feature>
<dbReference type="Pfam" id="PF09190">
    <property type="entry name" value="DALR_2"/>
    <property type="match status" value="1"/>
</dbReference>
<keyword evidence="15" id="KW-1185">Reference proteome</keyword>
<dbReference type="HAMAP" id="MF_00041">
    <property type="entry name" value="Cys_tRNA_synth"/>
    <property type="match status" value="1"/>
</dbReference>
<evidence type="ECO:0000256" key="11">
    <source>
        <dbReference type="ARBA" id="ARBA00023146"/>
    </source>
</evidence>
<name>A0ABN0EU06_HAEPA</name>
<feature type="binding site" evidence="12">
    <location>
        <position position="252"/>
    </location>
    <ligand>
        <name>Zn(2+)</name>
        <dbReference type="ChEBI" id="CHEBI:29105"/>
    </ligand>
</feature>
<dbReference type="InterPro" id="IPR014729">
    <property type="entry name" value="Rossmann-like_a/b/a_fold"/>
</dbReference>
<dbReference type="CDD" id="cd00672">
    <property type="entry name" value="CysRS_core"/>
    <property type="match status" value="1"/>
</dbReference>
<feature type="domain" description="Cysteinyl-tRNA synthetase class Ia DALR" evidence="13">
    <location>
        <begin position="359"/>
        <end position="420"/>
    </location>
</feature>
<feature type="binding site" evidence="12">
    <location>
        <position position="46"/>
    </location>
    <ligand>
        <name>Zn(2+)</name>
        <dbReference type="ChEBI" id="CHEBI:29105"/>
    </ligand>
</feature>
<comment type="catalytic activity">
    <reaction evidence="12">
        <text>tRNA(Cys) + L-cysteine + ATP = L-cysteinyl-tRNA(Cys) + AMP + diphosphate</text>
        <dbReference type="Rhea" id="RHEA:17773"/>
        <dbReference type="Rhea" id="RHEA-COMP:9661"/>
        <dbReference type="Rhea" id="RHEA-COMP:9679"/>
        <dbReference type="ChEBI" id="CHEBI:30616"/>
        <dbReference type="ChEBI" id="CHEBI:33019"/>
        <dbReference type="ChEBI" id="CHEBI:35235"/>
        <dbReference type="ChEBI" id="CHEBI:78442"/>
        <dbReference type="ChEBI" id="CHEBI:78517"/>
        <dbReference type="ChEBI" id="CHEBI:456215"/>
        <dbReference type="EC" id="6.1.1.16"/>
    </reaction>
</comment>
<feature type="binding site" evidence="12">
    <location>
        <position position="227"/>
    </location>
    <ligand>
        <name>Zn(2+)</name>
        <dbReference type="ChEBI" id="CHEBI:29105"/>
    </ligand>
</feature>
<gene>
    <name evidence="12 14" type="primary">cysS</name>
    <name evidence="14" type="ORF">HMPREF1119_1508</name>
</gene>
<evidence type="ECO:0000256" key="10">
    <source>
        <dbReference type="ARBA" id="ARBA00022917"/>
    </source>
</evidence>
<evidence type="ECO:0000256" key="1">
    <source>
        <dbReference type="ARBA" id="ARBA00004496"/>
    </source>
</evidence>
<feature type="binding site" evidence="12">
    <location>
        <position position="256"/>
    </location>
    <ligand>
        <name>Zn(2+)</name>
        <dbReference type="ChEBI" id="CHEBI:29105"/>
    </ligand>
</feature>
<evidence type="ECO:0000313" key="15">
    <source>
        <dbReference type="Proteomes" id="UP000003778"/>
    </source>
</evidence>
<evidence type="ECO:0000313" key="14">
    <source>
        <dbReference type="EMBL" id="EIJ29404.1"/>
    </source>
</evidence>
<evidence type="ECO:0000256" key="6">
    <source>
        <dbReference type="ARBA" id="ARBA00022723"/>
    </source>
</evidence>
<evidence type="ECO:0000256" key="5">
    <source>
        <dbReference type="ARBA" id="ARBA00022598"/>
    </source>
</evidence>
<comment type="subcellular location">
    <subcellularLocation>
        <location evidence="1 12">Cytoplasm</location>
    </subcellularLocation>
</comment>
<dbReference type="Pfam" id="PF01406">
    <property type="entry name" value="tRNA-synt_1e"/>
    <property type="match status" value="1"/>
</dbReference>
<comment type="subunit">
    <text evidence="3 12">Monomer.</text>
</comment>
<accession>A0ABN0EU06</accession>
<dbReference type="EMBL" id="AJTC01000032">
    <property type="protein sequence ID" value="EIJ29404.1"/>
    <property type="molecule type" value="Genomic_DNA"/>
</dbReference>
<proteinExistence type="inferred from homology"/>
<keyword evidence="7 12" id="KW-0547">Nucleotide-binding</keyword>
<dbReference type="SUPFAM" id="SSF47323">
    <property type="entry name" value="Anticodon-binding domain of a subclass of class I aminoacyl-tRNA synthetases"/>
    <property type="match status" value="1"/>
</dbReference>
<dbReference type="SMART" id="SM00840">
    <property type="entry name" value="DALR_2"/>
    <property type="match status" value="1"/>
</dbReference>
<dbReference type="Proteomes" id="UP000003778">
    <property type="component" value="Unassembled WGS sequence"/>
</dbReference>
<dbReference type="InterPro" id="IPR032678">
    <property type="entry name" value="tRNA-synt_1_cat_dom"/>
</dbReference>
<dbReference type="GO" id="GO:0004817">
    <property type="term" value="F:cysteine-tRNA ligase activity"/>
    <property type="evidence" value="ECO:0007669"/>
    <property type="project" value="UniProtKB-EC"/>
</dbReference>
<dbReference type="SUPFAM" id="SSF52374">
    <property type="entry name" value="Nucleotidylyl transferase"/>
    <property type="match status" value="1"/>
</dbReference>
<evidence type="ECO:0000256" key="7">
    <source>
        <dbReference type="ARBA" id="ARBA00022741"/>
    </source>
</evidence>
<evidence type="ECO:0000256" key="4">
    <source>
        <dbReference type="ARBA" id="ARBA00022490"/>
    </source>
</evidence>
<evidence type="ECO:0000256" key="9">
    <source>
        <dbReference type="ARBA" id="ARBA00022840"/>
    </source>
</evidence>
<dbReference type="InterPro" id="IPR009080">
    <property type="entry name" value="tRNAsynth_Ia_anticodon-bd"/>
</dbReference>
<organism evidence="14 15">
    <name type="scientific">Haemophilus parainfluenzae HK2019</name>
    <dbReference type="NCBI Taxonomy" id="1095746"/>
    <lineage>
        <taxon>Bacteria</taxon>
        <taxon>Pseudomonadati</taxon>
        <taxon>Pseudomonadota</taxon>
        <taxon>Gammaproteobacteria</taxon>
        <taxon>Pasteurellales</taxon>
        <taxon>Pasteurellaceae</taxon>
        <taxon>Haemophilus</taxon>
    </lineage>
</organism>
<keyword evidence="4 12" id="KW-0963">Cytoplasm</keyword>
<dbReference type="InterPro" id="IPR015273">
    <property type="entry name" value="Cys-tRNA-synt_Ia_DALR"/>
</dbReference>
<dbReference type="InterPro" id="IPR056411">
    <property type="entry name" value="CysS_C"/>
</dbReference>
<keyword evidence="10 12" id="KW-0648">Protein biosynthesis</keyword>
<evidence type="ECO:0000256" key="12">
    <source>
        <dbReference type="HAMAP-Rule" id="MF_00041"/>
    </source>
</evidence>
<dbReference type="InterPro" id="IPR015803">
    <property type="entry name" value="Cys-tRNA-ligase"/>
</dbReference>
<protein>
    <recommendedName>
        <fullName evidence="12">Cysteine--tRNA ligase</fullName>
        <ecNumber evidence="12">6.1.1.16</ecNumber>
    </recommendedName>
    <alternativeName>
        <fullName evidence="12">Cysteinyl-tRNA synthetase</fullName>
        <shortName evidence="12">CysRS</shortName>
    </alternativeName>
</protein>
<dbReference type="PANTHER" id="PTHR10890:SF3">
    <property type="entry name" value="CYSTEINE--TRNA LIGASE, CYTOPLASMIC"/>
    <property type="match status" value="1"/>
</dbReference>
<evidence type="ECO:0000256" key="3">
    <source>
        <dbReference type="ARBA" id="ARBA00011245"/>
    </source>
</evidence>
<dbReference type="EC" id="6.1.1.16" evidence="12"/>
<keyword evidence="8 12" id="KW-0862">Zinc</keyword>
<dbReference type="PRINTS" id="PR00983">
    <property type="entry name" value="TRNASYNTHCYS"/>
</dbReference>